<evidence type="ECO:0000256" key="1">
    <source>
        <dbReference type="ARBA" id="ARBA00022729"/>
    </source>
</evidence>
<evidence type="ECO:0008006" key="4">
    <source>
        <dbReference type="Google" id="ProtNLM"/>
    </source>
</evidence>
<name>A0ABQ1ML64_9BACT</name>
<dbReference type="Proteomes" id="UP000635885">
    <property type="component" value="Unassembled WGS sequence"/>
</dbReference>
<proteinExistence type="predicted"/>
<dbReference type="InterPro" id="IPR029046">
    <property type="entry name" value="LolA/LolB/LppX"/>
</dbReference>
<dbReference type="CDD" id="cd16325">
    <property type="entry name" value="LolA"/>
    <property type="match status" value="1"/>
</dbReference>
<dbReference type="Pfam" id="PF03548">
    <property type="entry name" value="LolA"/>
    <property type="match status" value="1"/>
</dbReference>
<dbReference type="SUPFAM" id="SSF89392">
    <property type="entry name" value="Prokaryotic lipoproteins and lipoprotein localization factors"/>
    <property type="match status" value="1"/>
</dbReference>
<dbReference type="PANTHER" id="PTHR35869:SF1">
    <property type="entry name" value="OUTER-MEMBRANE LIPOPROTEIN CARRIER PROTEIN"/>
    <property type="match status" value="1"/>
</dbReference>
<keyword evidence="3" id="KW-1185">Reference proteome</keyword>
<comment type="caution">
    <text evidence="2">The sequence shown here is derived from an EMBL/GenBank/DDBJ whole genome shotgun (WGS) entry which is preliminary data.</text>
</comment>
<reference evidence="3" key="1">
    <citation type="journal article" date="2019" name="Int. J. Syst. Evol. Microbiol.">
        <title>The Global Catalogue of Microorganisms (GCM) 10K type strain sequencing project: providing services to taxonomists for standard genome sequencing and annotation.</title>
        <authorList>
            <consortium name="The Broad Institute Genomics Platform"/>
            <consortium name="The Broad Institute Genome Sequencing Center for Infectious Disease"/>
            <person name="Wu L."/>
            <person name="Ma J."/>
        </authorList>
    </citation>
    <scope>NUCLEOTIDE SEQUENCE [LARGE SCALE GENOMIC DNA]</scope>
    <source>
        <strain evidence="3">CGMCC 1.12479</strain>
    </source>
</reference>
<dbReference type="InterPro" id="IPR004564">
    <property type="entry name" value="OM_lipoprot_carrier_LolA-like"/>
</dbReference>
<gene>
    <name evidence="2" type="ORF">GCM10010993_20870</name>
</gene>
<dbReference type="PANTHER" id="PTHR35869">
    <property type="entry name" value="OUTER-MEMBRANE LIPOPROTEIN CARRIER PROTEIN"/>
    <property type="match status" value="1"/>
</dbReference>
<accession>A0ABQ1ML64</accession>
<dbReference type="EMBL" id="BMFD01000006">
    <property type="protein sequence ID" value="GGC42119.1"/>
    <property type="molecule type" value="Genomic_DNA"/>
</dbReference>
<organism evidence="2 3">
    <name type="scientific">Belliella aquatica</name>
    <dbReference type="NCBI Taxonomy" id="1323734"/>
    <lineage>
        <taxon>Bacteria</taxon>
        <taxon>Pseudomonadati</taxon>
        <taxon>Bacteroidota</taxon>
        <taxon>Cytophagia</taxon>
        <taxon>Cytophagales</taxon>
        <taxon>Cyclobacteriaceae</taxon>
        <taxon>Belliella</taxon>
    </lineage>
</organism>
<protein>
    <recommendedName>
        <fullName evidence="4">Outer membrane lipoprotein-sorting protein</fullName>
    </recommendedName>
</protein>
<keyword evidence="1" id="KW-0732">Signal</keyword>
<sequence length="219" mass="24589">MLQKSVFLILIFSFISGLSFSQKDPKAKVILDAVSEKYQSIPGLKAVFEYSYSVAGEASPQIQTGEIAIKGDKYHLILPDQGQEIFNNGKTVWTFINSGTYKEVTINSASEMEDELKPSSVYTIYKKGYNYSLKGEKTQNGVLVQIIELTAEKSGEPFKKVTLMVDKNKKDLVGWEILDDQGGKLMYQFRSVDTKTSLPDSYFVFNAAKYGKVEVIDLR</sequence>
<evidence type="ECO:0000313" key="2">
    <source>
        <dbReference type="EMBL" id="GGC42119.1"/>
    </source>
</evidence>
<evidence type="ECO:0000313" key="3">
    <source>
        <dbReference type="Proteomes" id="UP000635885"/>
    </source>
</evidence>
<dbReference type="Gene3D" id="2.50.20.10">
    <property type="entry name" value="Lipoprotein localisation LolA/LolB/LppX"/>
    <property type="match status" value="1"/>
</dbReference>
<dbReference type="RefSeq" id="WP_188442553.1">
    <property type="nucleotide sequence ID" value="NZ_BMFD01000006.1"/>
</dbReference>